<evidence type="ECO:0000256" key="2">
    <source>
        <dbReference type="ARBA" id="ARBA00011902"/>
    </source>
</evidence>
<keyword evidence="10" id="KW-1133">Transmembrane helix</keyword>
<dbReference type="GO" id="GO:0005886">
    <property type="term" value="C:plasma membrane"/>
    <property type="evidence" value="ECO:0007669"/>
    <property type="project" value="UniProtKB-SubCell"/>
</dbReference>
<keyword evidence="6" id="KW-0732">Signal</keyword>
<evidence type="ECO:0000259" key="16">
    <source>
        <dbReference type="Pfam" id="PF12810"/>
    </source>
</evidence>
<evidence type="ECO:0000256" key="7">
    <source>
        <dbReference type="ARBA" id="ARBA00022741"/>
    </source>
</evidence>
<evidence type="ECO:0000256" key="9">
    <source>
        <dbReference type="ARBA" id="ARBA00022840"/>
    </source>
</evidence>
<name>A2F4L1_TRIV3</name>
<dbReference type="AlphaFoldDB" id="A2F4L1"/>
<evidence type="ECO:0000256" key="10">
    <source>
        <dbReference type="ARBA" id="ARBA00022989"/>
    </source>
</evidence>
<keyword evidence="14" id="KW-0675">Receptor</keyword>
<dbReference type="EMBL" id="DS113611">
    <property type="protein sequence ID" value="EAY00167.1"/>
    <property type="molecule type" value="Genomic_DNA"/>
</dbReference>
<dbReference type="GO" id="GO:0004714">
    <property type="term" value="F:transmembrane receptor protein tyrosine kinase activity"/>
    <property type="evidence" value="ECO:0007669"/>
    <property type="project" value="UniProtKB-EC"/>
</dbReference>
<evidence type="ECO:0000313" key="17">
    <source>
        <dbReference type="EMBL" id="EAY00167.1"/>
    </source>
</evidence>
<keyword evidence="18" id="KW-1185">Reference proteome</keyword>
<keyword evidence="13" id="KW-1015">Disulfide bond</keyword>
<evidence type="ECO:0000256" key="3">
    <source>
        <dbReference type="ARBA" id="ARBA00022475"/>
    </source>
</evidence>
<evidence type="ECO:0000256" key="1">
    <source>
        <dbReference type="ARBA" id="ARBA00004251"/>
    </source>
</evidence>
<evidence type="ECO:0000256" key="13">
    <source>
        <dbReference type="ARBA" id="ARBA00023157"/>
    </source>
</evidence>
<evidence type="ECO:0000313" key="18">
    <source>
        <dbReference type="Proteomes" id="UP000001542"/>
    </source>
</evidence>
<protein>
    <recommendedName>
        <fullName evidence="2">receptor protein-tyrosine kinase</fullName>
        <ecNumber evidence="2">2.7.10.1</ecNumber>
    </recommendedName>
</protein>
<keyword evidence="12" id="KW-0829">Tyrosine-protein kinase</keyword>
<dbReference type="KEGG" id="tva:4757986"/>
<dbReference type="Proteomes" id="UP000001542">
    <property type="component" value="Unassembled WGS sequence"/>
</dbReference>
<keyword evidence="9" id="KW-0067">ATP-binding</keyword>
<keyword evidence="15" id="KW-0325">Glycoprotein</keyword>
<evidence type="ECO:0000256" key="6">
    <source>
        <dbReference type="ARBA" id="ARBA00022729"/>
    </source>
</evidence>
<evidence type="ECO:0000256" key="5">
    <source>
        <dbReference type="ARBA" id="ARBA00022692"/>
    </source>
</evidence>
<dbReference type="VEuPathDB" id="TrichDB:TVAG_052150"/>
<reference evidence="17" key="2">
    <citation type="journal article" date="2007" name="Science">
        <title>Draft genome sequence of the sexually transmitted pathogen Trichomonas vaginalis.</title>
        <authorList>
            <person name="Carlton J.M."/>
            <person name="Hirt R.P."/>
            <person name="Silva J.C."/>
            <person name="Delcher A.L."/>
            <person name="Schatz M."/>
            <person name="Zhao Q."/>
            <person name="Wortman J.R."/>
            <person name="Bidwell S.L."/>
            <person name="Alsmark U.C.M."/>
            <person name="Besteiro S."/>
            <person name="Sicheritz-Ponten T."/>
            <person name="Noel C.J."/>
            <person name="Dacks J.B."/>
            <person name="Foster P.G."/>
            <person name="Simillion C."/>
            <person name="Van de Peer Y."/>
            <person name="Miranda-Saavedra D."/>
            <person name="Barton G.J."/>
            <person name="Westrop G.D."/>
            <person name="Mueller S."/>
            <person name="Dessi D."/>
            <person name="Fiori P.L."/>
            <person name="Ren Q."/>
            <person name="Paulsen I."/>
            <person name="Zhang H."/>
            <person name="Bastida-Corcuera F.D."/>
            <person name="Simoes-Barbosa A."/>
            <person name="Brown M.T."/>
            <person name="Hayes R.D."/>
            <person name="Mukherjee M."/>
            <person name="Okumura C.Y."/>
            <person name="Schneider R."/>
            <person name="Smith A.J."/>
            <person name="Vanacova S."/>
            <person name="Villalvazo M."/>
            <person name="Haas B.J."/>
            <person name="Pertea M."/>
            <person name="Feldblyum T.V."/>
            <person name="Utterback T.R."/>
            <person name="Shu C.L."/>
            <person name="Osoegawa K."/>
            <person name="de Jong P.J."/>
            <person name="Hrdy I."/>
            <person name="Horvathova L."/>
            <person name="Zubacova Z."/>
            <person name="Dolezal P."/>
            <person name="Malik S.B."/>
            <person name="Logsdon J.M. Jr."/>
            <person name="Henze K."/>
            <person name="Gupta A."/>
            <person name="Wang C.C."/>
            <person name="Dunne R.L."/>
            <person name="Upcroft J.A."/>
            <person name="Upcroft P."/>
            <person name="White O."/>
            <person name="Salzberg S.L."/>
            <person name="Tang P."/>
            <person name="Chiu C.-H."/>
            <person name="Lee Y.-S."/>
            <person name="Embley T.M."/>
            <person name="Coombs G.H."/>
            <person name="Mottram J.C."/>
            <person name="Tachezy J."/>
            <person name="Fraser-Liggett C.M."/>
            <person name="Johnson P.J."/>
        </authorList>
    </citation>
    <scope>NUCLEOTIDE SEQUENCE [LARGE SCALE GENOMIC DNA]</scope>
    <source>
        <strain evidence="17">G3</strain>
    </source>
</reference>
<dbReference type="VEuPathDB" id="TrichDB:TVAGG3_0047350"/>
<keyword evidence="7" id="KW-0547">Nucleotide-binding</keyword>
<dbReference type="GO" id="GO:0005524">
    <property type="term" value="F:ATP binding"/>
    <property type="evidence" value="ECO:0007669"/>
    <property type="project" value="UniProtKB-KW"/>
</dbReference>
<feature type="domain" description="ALK/LTK-like glycine-rich" evidence="16">
    <location>
        <begin position="6"/>
        <end position="148"/>
    </location>
</feature>
<dbReference type="EC" id="2.7.10.1" evidence="2"/>
<accession>A2F4L1</accession>
<comment type="subcellular location">
    <subcellularLocation>
        <location evidence="1">Cell membrane</location>
        <topology evidence="1">Single-pass type I membrane protein</topology>
    </subcellularLocation>
</comment>
<keyword evidence="8" id="KW-0418">Kinase</keyword>
<keyword evidence="5" id="KW-0812">Transmembrane</keyword>
<evidence type="ECO:0000256" key="14">
    <source>
        <dbReference type="ARBA" id="ARBA00023170"/>
    </source>
</evidence>
<keyword evidence="4" id="KW-0808">Transferase</keyword>
<dbReference type="InParanoid" id="A2F4L1"/>
<gene>
    <name evidence="17" type="ORF">TVAG_052150</name>
</gene>
<evidence type="ECO:0000256" key="8">
    <source>
        <dbReference type="ARBA" id="ARBA00022777"/>
    </source>
</evidence>
<dbReference type="InterPro" id="IPR055163">
    <property type="entry name" value="ALK/LTK-like_GRD"/>
</dbReference>
<sequence>MSLLDSDRIAVAGGGGGCGRVGNGGHAGGMTGGNGIIFADNDPGWCGKGESQISGGKVGSYYDGFTTHLGKDGELKRGGDGYGQGFNAGGGGGGFYGGGGSYESGGGGGSSYLNPVLYGSILSGSESFKSPEGTLETGHYGDGFVQITPMYYTCLAHTYMQLHFLFTLISLGFS</sequence>
<organism evidence="17 18">
    <name type="scientific">Trichomonas vaginalis (strain ATCC PRA-98 / G3)</name>
    <dbReference type="NCBI Taxonomy" id="412133"/>
    <lineage>
        <taxon>Eukaryota</taxon>
        <taxon>Metamonada</taxon>
        <taxon>Parabasalia</taxon>
        <taxon>Trichomonadida</taxon>
        <taxon>Trichomonadidae</taxon>
        <taxon>Trichomonas</taxon>
    </lineage>
</organism>
<evidence type="ECO:0000256" key="12">
    <source>
        <dbReference type="ARBA" id="ARBA00023137"/>
    </source>
</evidence>
<dbReference type="Pfam" id="PF12810">
    <property type="entry name" value="ALK_LTK_GRD"/>
    <property type="match status" value="1"/>
</dbReference>
<evidence type="ECO:0000256" key="4">
    <source>
        <dbReference type="ARBA" id="ARBA00022679"/>
    </source>
</evidence>
<proteinExistence type="predicted"/>
<evidence type="ECO:0000256" key="15">
    <source>
        <dbReference type="ARBA" id="ARBA00023180"/>
    </source>
</evidence>
<evidence type="ECO:0000256" key="11">
    <source>
        <dbReference type="ARBA" id="ARBA00023136"/>
    </source>
</evidence>
<dbReference type="RefSeq" id="XP_001313096.1">
    <property type="nucleotide sequence ID" value="XM_001313095.1"/>
</dbReference>
<keyword evidence="3" id="KW-1003">Cell membrane</keyword>
<keyword evidence="11" id="KW-0472">Membrane</keyword>
<reference evidence="17" key="1">
    <citation type="submission" date="2006-10" db="EMBL/GenBank/DDBJ databases">
        <authorList>
            <person name="Amadeo P."/>
            <person name="Zhao Q."/>
            <person name="Wortman J."/>
            <person name="Fraser-Liggett C."/>
            <person name="Carlton J."/>
        </authorList>
    </citation>
    <scope>NUCLEOTIDE SEQUENCE</scope>
    <source>
        <strain evidence="17">G3</strain>
    </source>
</reference>